<sequence>MQLEVESIDHAETLTIRIETPTDVDPLVVTDFLTGHYHGLSDRHEFDRALETFSFCVECYPEGGLSRDPVSGKVRPVIDRRLAGIENLNMAGQDEDSLRPDAPTRDFPTLTTRV</sequence>
<evidence type="ECO:0000313" key="2">
    <source>
        <dbReference type="EMBL" id="GBR48948.1"/>
    </source>
</evidence>
<feature type="region of interest" description="Disordered" evidence="1">
    <location>
        <begin position="91"/>
        <end position="114"/>
    </location>
</feature>
<accession>A0ABQ0QL54</accession>
<reference evidence="2" key="1">
    <citation type="submission" date="2013-04" db="EMBL/GenBank/DDBJ databases">
        <title>The genome sequencing project of 58 acetic acid bacteria.</title>
        <authorList>
            <person name="Okamoto-Kainuma A."/>
            <person name="Ishikawa M."/>
            <person name="Umino S."/>
            <person name="Koizumi Y."/>
            <person name="Shiwa Y."/>
            <person name="Yoshikawa H."/>
            <person name="Matsutani M."/>
            <person name="Matsushita K."/>
        </authorList>
    </citation>
    <scope>NUCLEOTIDE SEQUENCE</scope>
    <source>
        <strain evidence="2">NBRC 106556</strain>
    </source>
</reference>
<evidence type="ECO:0000256" key="1">
    <source>
        <dbReference type="SAM" id="MobiDB-lite"/>
    </source>
</evidence>
<organism evidence="2 3">
    <name type="scientific">Neokomagataea tanensis NBRC 106556</name>
    <dbReference type="NCBI Taxonomy" id="1223519"/>
    <lineage>
        <taxon>Bacteria</taxon>
        <taxon>Pseudomonadati</taxon>
        <taxon>Pseudomonadota</taxon>
        <taxon>Alphaproteobacteria</taxon>
        <taxon>Acetobacterales</taxon>
        <taxon>Acetobacteraceae</taxon>
        <taxon>Neokomagataea</taxon>
    </lineage>
</organism>
<protein>
    <submittedName>
        <fullName evidence="2">Uncharacterized protein</fullName>
    </submittedName>
</protein>
<dbReference type="EMBL" id="BAQB01000080">
    <property type="protein sequence ID" value="GBR48948.1"/>
    <property type="molecule type" value="Genomic_DNA"/>
</dbReference>
<name>A0ABQ0QL54_9PROT</name>
<comment type="caution">
    <text evidence="2">The sequence shown here is derived from an EMBL/GenBank/DDBJ whole genome shotgun (WGS) entry which is preliminary data.</text>
</comment>
<dbReference type="Proteomes" id="UP001062443">
    <property type="component" value="Unassembled WGS sequence"/>
</dbReference>
<gene>
    <name evidence="2" type="ORF">AA106556_1906</name>
</gene>
<proteinExistence type="predicted"/>
<evidence type="ECO:0000313" key="3">
    <source>
        <dbReference type="Proteomes" id="UP001062443"/>
    </source>
</evidence>
<keyword evidence="3" id="KW-1185">Reference proteome</keyword>